<dbReference type="PROSITE" id="PS50102">
    <property type="entry name" value="RRM"/>
    <property type="match status" value="4"/>
</dbReference>
<dbReference type="SUPFAM" id="SSF63570">
    <property type="entry name" value="PABC (PABP) domain"/>
    <property type="match status" value="1"/>
</dbReference>
<dbReference type="FunFam" id="1.10.1900.10:FF:000001">
    <property type="entry name" value="Polyadenylate-binding protein"/>
    <property type="match status" value="1"/>
</dbReference>
<evidence type="ECO:0000256" key="3">
    <source>
        <dbReference type="ARBA" id="ARBA00022490"/>
    </source>
</evidence>
<dbReference type="FunFam" id="3.30.70.330:FF:000021">
    <property type="entry name" value="Polyadenylate-binding protein"/>
    <property type="match status" value="1"/>
</dbReference>
<keyword evidence="3 7" id="KW-0963">Cytoplasm</keyword>
<feature type="domain" description="RRM" evidence="8">
    <location>
        <begin position="11"/>
        <end position="89"/>
    </location>
</feature>
<dbReference type="InterPro" id="IPR006515">
    <property type="entry name" value="PABP_1234"/>
</dbReference>
<protein>
    <recommendedName>
        <fullName evidence="7">Polyadenylate-binding protein</fullName>
        <shortName evidence="7">PABP</shortName>
    </recommendedName>
</protein>
<dbReference type="PROSITE" id="PS51309">
    <property type="entry name" value="PABC"/>
    <property type="match status" value="1"/>
</dbReference>
<dbReference type="CDD" id="cd12378">
    <property type="entry name" value="RRM1_I_PABPs"/>
    <property type="match status" value="1"/>
</dbReference>
<feature type="domain" description="RRM" evidence="8">
    <location>
        <begin position="99"/>
        <end position="175"/>
    </location>
</feature>
<accession>A0A4W3JMX0</accession>
<reference evidence="11" key="1">
    <citation type="journal article" date="2006" name="Science">
        <title>Ancient noncoding elements conserved in the human genome.</title>
        <authorList>
            <person name="Venkatesh B."/>
            <person name="Kirkness E.F."/>
            <person name="Loh Y.H."/>
            <person name="Halpern A.L."/>
            <person name="Lee A.P."/>
            <person name="Johnson J."/>
            <person name="Dandona N."/>
            <person name="Viswanathan L.D."/>
            <person name="Tay A."/>
            <person name="Venter J.C."/>
            <person name="Strausberg R.L."/>
            <person name="Brenner S."/>
        </authorList>
    </citation>
    <scope>NUCLEOTIDE SEQUENCE [LARGE SCALE GENOMIC DNA]</scope>
</reference>
<evidence type="ECO:0000313" key="11">
    <source>
        <dbReference type="Proteomes" id="UP000314986"/>
    </source>
</evidence>
<comment type="function">
    <text evidence="7">Binds the poly(A) tail of mRNA.</text>
</comment>
<dbReference type="InterPro" id="IPR035979">
    <property type="entry name" value="RBD_domain_sf"/>
</dbReference>
<dbReference type="AlphaFoldDB" id="A0A4W3JMX0"/>
<dbReference type="Proteomes" id="UP000314986">
    <property type="component" value="Unassembled WGS sequence"/>
</dbReference>
<dbReference type="SUPFAM" id="SSF54928">
    <property type="entry name" value="RNA-binding domain, RBD"/>
    <property type="match status" value="2"/>
</dbReference>
<dbReference type="InterPro" id="IPR000504">
    <property type="entry name" value="RRM_dom"/>
</dbReference>
<dbReference type="CDD" id="cd12381">
    <property type="entry name" value="RRM4_I_PABPs"/>
    <property type="match status" value="1"/>
</dbReference>
<evidence type="ECO:0000256" key="6">
    <source>
        <dbReference type="PROSITE-ProRule" id="PRU00176"/>
    </source>
</evidence>
<name>A0A4W3JMX0_CALMI</name>
<comment type="similarity">
    <text evidence="2 7">Belongs to the polyadenylate-binding protein type-1 family.</text>
</comment>
<dbReference type="InterPro" id="IPR003954">
    <property type="entry name" value="RRM_euk-type"/>
</dbReference>
<dbReference type="SMART" id="SM00517">
    <property type="entry name" value="PolyA"/>
    <property type="match status" value="1"/>
</dbReference>
<evidence type="ECO:0000256" key="5">
    <source>
        <dbReference type="ARBA" id="ARBA00022884"/>
    </source>
</evidence>
<dbReference type="FunFam" id="3.30.70.330:FF:000154">
    <property type="entry name" value="Polyadenylate-binding protein"/>
    <property type="match status" value="1"/>
</dbReference>
<dbReference type="GO" id="GO:0005737">
    <property type="term" value="C:cytoplasm"/>
    <property type="evidence" value="ECO:0007669"/>
    <property type="project" value="UniProtKB-SubCell"/>
</dbReference>
<evidence type="ECO:0000256" key="2">
    <source>
        <dbReference type="ARBA" id="ARBA00008557"/>
    </source>
</evidence>
<evidence type="ECO:0000259" key="8">
    <source>
        <dbReference type="PROSITE" id="PS50102"/>
    </source>
</evidence>
<evidence type="ECO:0000259" key="9">
    <source>
        <dbReference type="PROSITE" id="PS51309"/>
    </source>
</evidence>
<organism evidence="10 11">
    <name type="scientific">Callorhinchus milii</name>
    <name type="common">Ghost shark</name>
    <dbReference type="NCBI Taxonomy" id="7868"/>
    <lineage>
        <taxon>Eukaryota</taxon>
        <taxon>Metazoa</taxon>
        <taxon>Chordata</taxon>
        <taxon>Craniata</taxon>
        <taxon>Vertebrata</taxon>
        <taxon>Chondrichthyes</taxon>
        <taxon>Holocephali</taxon>
        <taxon>Chimaeriformes</taxon>
        <taxon>Callorhinchidae</taxon>
        <taxon>Callorhinchus</taxon>
    </lineage>
</organism>
<feature type="domain" description="RRM" evidence="8">
    <location>
        <begin position="191"/>
        <end position="268"/>
    </location>
</feature>
<keyword evidence="4" id="KW-0677">Repeat</keyword>
<reference evidence="10" key="4">
    <citation type="submission" date="2025-08" db="UniProtKB">
        <authorList>
            <consortium name="Ensembl"/>
        </authorList>
    </citation>
    <scope>IDENTIFICATION</scope>
</reference>
<dbReference type="GO" id="GO:0003723">
    <property type="term" value="F:RNA binding"/>
    <property type="evidence" value="ECO:0007669"/>
    <property type="project" value="UniProtKB-UniRule"/>
</dbReference>
<dbReference type="SMART" id="SM00360">
    <property type="entry name" value="RRM"/>
    <property type="match status" value="4"/>
</dbReference>
<dbReference type="InterPro" id="IPR012677">
    <property type="entry name" value="Nucleotide-bd_a/b_plait_sf"/>
</dbReference>
<evidence type="ECO:0000313" key="10">
    <source>
        <dbReference type="Ensembl" id="ENSCMIP00000033425.1"/>
    </source>
</evidence>
<dbReference type="NCBIfam" id="TIGR01628">
    <property type="entry name" value="PABP-1234"/>
    <property type="match status" value="1"/>
</dbReference>
<dbReference type="InterPro" id="IPR036053">
    <property type="entry name" value="PABP-dom"/>
</dbReference>
<gene>
    <name evidence="10" type="primary">pabpc4</name>
</gene>
<dbReference type="SMART" id="SM00361">
    <property type="entry name" value="RRM_1"/>
    <property type="match status" value="3"/>
</dbReference>
<evidence type="ECO:0000256" key="4">
    <source>
        <dbReference type="ARBA" id="ARBA00022737"/>
    </source>
</evidence>
<dbReference type="Gene3D" id="1.10.1900.10">
    <property type="entry name" value="c-terminal domain of poly(a) binding protein"/>
    <property type="match status" value="1"/>
</dbReference>
<dbReference type="Gene3D" id="3.30.70.330">
    <property type="match status" value="4"/>
</dbReference>
<dbReference type="InterPro" id="IPR034364">
    <property type="entry name" value="PABP_RRM1"/>
</dbReference>
<dbReference type="InterPro" id="IPR045305">
    <property type="entry name" value="RRM2_I_PABPs"/>
</dbReference>
<dbReference type="Pfam" id="PF00658">
    <property type="entry name" value="MLLE"/>
    <property type="match status" value="1"/>
</dbReference>
<dbReference type="Ensembl" id="ENSCMIT00000033931.1">
    <property type="protein sequence ID" value="ENSCMIP00000033425.1"/>
    <property type="gene ID" value="ENSCMIG00000014163.1"/>
</dbReference>
<dbReference type="FunFam" id="3.30.70.330:FF:000042">
    <property type="entry name" value="Polyadenylate-binding protein"/>
    <property type="match status" value="1"/>
</dbReference>
<dbReference type="InterPro" id="IPR002004">
    <property type="entry name" value="PABP_HYD_C"/>
</dbReference>
<evidence type="ECO:0000256" key="1">
    <source>
        <dbReference type="ARBA" id="ARBA00004496"/>
    </source>
</evidence>
<evidence type="ECO:0000256" key="7">
    <source>
        <dbReference type="RuleBase" id="RU362004"/>
    </source>
</evidence>
<sequence length="581" mass="65361">MTAAGASYPMASLYVGDLHSDVTEALLYEKFSPAGPVLSIRVCRDMITRRSLGYAYVNFQQPPDAERALDTMNFDVIKGKPIRIMWSQRDPSLRKSGVGNVFIKNLDKSIDNKALYDTFSAFGNILSCKVVCDENGSKGYAFVHFETQDAADRAIEKMNGMLLNDRKVFVGRFKSRKEREAELGAKAKEFTNVYIKNFGEDMDDDRLKEMFDKFGKTLSIKVMTDLNGKCKGFGFVSYDRHEDASKAVEEMNGKELNGKLLFVGRAQKKVERQAELKRKFEQLKQERISRYQGVNLYIKNLDDTIDDEKLRKEFAPFGSITSAKIMLEDGRSKGFGFVCFSSPEEATKAVTEMNGRIVGSKPLYVALAQRKEERKAHLTNQYMQRITGMRAMPANTIINQFQPAAGGYFMPAVPQAQSRATYYAPNQMAQMRPNPRWQQQQTRPQGELYIWARGLRRSLAPHESFCALYKCNFCIVSQAPQPAVLVHGQEPLTTSMLAAAPPQEQKQMLGERLFPLIQNMHPSLAGKITGMLLEIDNSELLHMLESPESLRSKVEEAVAVLQAHQAKKEATQKVAVVVAAS</sequence>
<keyword evidence="5 6" id="KW-0694">RNA-binding</keyword>
<dbReference type="CDD" id="cd12379">
    <property type="entry name" value="RRM2_I_PABPs"/>
    <property type="match status" value="1"/>
</dbReference>
<dbReference type="PANTHER" id="PTHR24012">
    <property type="entry name" value="RNA BINDING PROTEIN"/>
    <property type="match status" value="1"/>
</dbReference>
<reference evidence="10" key="5">
    <citation type="submission" date="2025-09" db="UniProtKB">
        <authorList>
            <consortium name="Ensembl"/>
        </authorList>
    </citation>
    <scope>IDENTIFICATION</scope>
</reference>
<feature type="domain" description="RRM" evidence="8">
    <location>
        <begin position="294"/>
        <end position="370"/>
    </location>
</feature>
<comment type="subcellular location">
    <subcellularLocation>
        <location evidence="1 7">Cytoplasm</location>
    </subcellularLocation>
</comment>
<reference evidence="11" key="2">
    <citation type="journal article" date="2007" name="PLoS Biol.">
        <title>Survey sequencing and comparative analysis of the elephant shark (Callorhinchus milii) genome.</title>
        <authorList>
            <person name="Venkatesh B."/>
            <person name="Kirkness E.F."/>
            <person name="Loh Y.H."/>
            <person name="Halpern A.L."/>
            <person name="Lee A.P."/>
            <person name="Johnson J."/>
            <person name="Dandona N."/>
            <person name="Viswanathan L.D."/>
            <person name="Tay A."/>
            <person name="Venter J.C."/>
            <person name="Strausberg R.L."/>
            <person name="Brenner S."/>
        </authorList>
    </citation>
    <scope>NUCLEOTIDE SEQUENCE [LARGE SCALE GENOMIC DNA]</scope>
</reference>
<reference evidence="11" key="3">
    <citation type="journal article" date="2014" name="Nature">
        <title>Elephant shark genome provides unique insights into gnathostome evolution.</title>
        <authorList>
            <consortium name="International Elephant Shark Genome Sequencing Consortium"/>
            <person name="Venkatesh B."/>
            <person name="Lee A.P."/>
            <person name="Ravi V."/>
            <person name="Maurya A.K."/>
            <person name="Lian M.M."/>
            <person name="Swann J.B."/>
            <person name="Ohta Y."/>
            <person name="Flajnik M.F."/>
            <person name="Sutoh Y."/>
            <person name="Kasahara M."/>
            <person name="Hoon S."/>
            <person name="Gangu V."/>
            <person name="Roy S.W."/>
            <person name="Irimia M."/>
            <person name="Korzh V."/>
            <person name="Kondrychyn I."/>
            <person name="Lim Z.W."/>
            <person name="Tay B.H."/>
            <person name="Tohari S."/>
            <person name="Kong K.W."/>
            <person name="Ho S."/>
            <person name="Lorente-Galdos B."/>
            <person name="Quilez J."/>
            <person name="Marques-Bonet T."/>
            <person name="Raney B.J."/>
            <person name="Ingham P.W."/>
            <person name="Tay A."/>
            <person name="Hillier L.W."/>
            <person name="Minx P."/>
            <person name="Boehm T."/>
            <person name="Wilson R.K."/>
            <person name="Brenner S."/>
            <person name="Warren W.C."/>
        </authorList>
    </citation>
    <scope>NUCLEOTIDE SEQUENCE [LARGE SCALE GENOMIC DNA]</scope>
</reference>
<feature type="domain" description="PABC" evidence="9">
    <location>
        <begin position="489"/>
        <end position="566"/>
    </location>
</feature>
<keyword evidence="11" id="KW-1185">Reference proteome</keyword>
<dbReference type="Pfam" id="PF00076">
    <property type="entry name" value="RRM_1"/>
    <property type="match status" value="4"/>
</dbReference>
<dbReference type="FunFam" id="3.30.70.330:FF:000003">
    <property type="entry name" value="Polyadenylate-binding protein"/>
    <property type="match status" value="1"/>
</dbReference>
<dbReference type="CDD" id="cd12380">
    <property type="entry name" value="RRM3_I_PABPs"/>
    <property type="match status" value="1"/>
</dbReference>
<dbReference type="GeneTree" id="ENSGT00940000154788"/>
<proteinExistence type="inferred from homology"/>